<dbReference type="SUPFAM" id="SSF55729">
    <property type="entry name" value="Acyl-CoA N-acyltransferases (Nat)"/>
    <property type="match status" value="1"/>
</dbReference>
<dbReference type="RefSeq" id="WP_067447200.1">
    <property type="nucleotide sequence ID" value="NZ_SMFR01000002.1"/>
</dbReference>
<dbReference type="InterPro" id="IPR000182">
    <property type="entry name" value="GNAT_dom"/>
</dbReference>
<comment type="caution">
    <text evidence="2">The sequence shown here is derived from an EMBL/GenBank/DDBJ whole genome shotgun (WGS) entry which is preliminary data.</text>
</comment>
<dbReference type="STRING" id="1210063.GCA_001612665_01429"/>
<dbReference type="GO" id="GO:0016747">
    <property type="term" value="F:acyltransferase activity, transferring groups other than amino-acyl groups"/>
    <property type="evidence" value="ECO:0007669"/>
    <property type="project" value="InterPro"/>
</dbReference>
<accession>A0A4R1FSA3</accession>
<dbReference type="Pfam" id="PF00583">
    <property type="entry name" value="Acetyltransf_1"/>
    <property type="match status" value="1"/>
</dbReference>
<reference evidence="2 3" key="1">
    <citation type="submission" date="2019-03" db="EMBL/GenBank/DDBJ databases">
        <title>Genomic Encyclopedia of Type Strains, Phase IV (KMG-IV): sequencing the most valuable type-strain genomes for metagenomic binning, comparative biology and taxonomic classification.</title>
        <authorList>
            <person name="Goeker M."/>
        </authorList>
    </citation>
    <scope>NUCLEOTIDE SEQUENCE [LARGE SCALE GENOMIC DNA]</scope>
    <source>
        <strain evidence="2 3">DSM 44684</strain>
    </source>
</reference>
<dbReference type="Proteomes" id="UP000294856">
    <property type="component" value="Unassembled WGS sequence"/>
</dbReference>
<sequence>MSVQTEAGATQAPGIEFRLATPADARDIAELYHDVYLGSYPIAECTDPALIEQILADDAHIWVLAVAGSTVVGASVGRPEPQNHTYELCRAAVRHDYTGRGNFAVMFDMTVQAALAEPDCELVYGYARSERARRLFSRVPHRICWVGTDGGQHLFLGDREEHLIGVSINPSCSVVRVLPPKTVVAAGSPVDREVGELAVRTVPGIYPSRIAPGGAPQYVHESAAGSVAFSVFAPSRTAFVTEVFAESPAAVRELVWQVLDGAVPAAGPIEHMTFYVLADKLDVVTELCSPREPARRFTVRGYLPAWYRQDESRYDCVILTTRTDTRPVRRNGLDDLIDGVYASFPPELR</sequence>
<evidence type="ECO:0000313" key="3">
    <source>
        <dbReference type="Proteomes" id="UP000294856"/>
    </source>
</evidence>
<keyword evidence="3" id="KW-1185">Reference proteome</keyword>
<feature type="domain" description="N-acetyltransferase" evidence="1">
    <location>
        <begin position="15"/>
        <end position="181"/>
    </location>
</feature>
<evidence type="ECO:0000313" key="2">
    <source>
        <dbReference type="EMBL" id="TCJ97723.1"/>
    </source>
</evidence>
<proteinExistence type="predicted"/>
<dbReference type="AlphaFoldDB" id="A0A4R1FSA3"/>
<evidence type="ECO:0000259" key="1">
    <source>
        <dbReference type="PROSITE" id="PS51186"/>
    </source>
</evidence>
<dbReference type="InterPro" id="IPR016181">
    <property type="entry name" value="Acyl_CoA_acyltransferase"/>
</dbReference>
<dbReference type="PROSITE" id="PS51186">
    <property type="entry name" value="GNAT"/>
    <property type="match status" value="1"/>
</dbReference>
<protein>
    <recommendedName>
        <fullName evidence="1">N-acetyltransferase domain-containing protein</fullName>
    </recommendedName>
</protein>
<organism evidence="2 3">
    <name type="scientific">Nocardia alba</name>
    <dbReference type="NCBI Taxonomy" id="225051"/>
    <lineage>
        <taxon>Bacteria</taxon>
        <taxon>Bacillati</taxon>
        <taxon>Actinomycetota</taxon>
        <taxon>Actinomycetes</taxon>
        <taxon>Mycobacteriales</taxon>
        <taxon>Nocardiaceae</taxon>
        <taxon>Nocardia</taxon>
    </lineage>
</organism>
<dbReference type="Gene3D" id="3.40.630.30">
    <property type="match status" value="1"/>
</dbReference>
<gene>
    <name evidence="2" type="ORF">DFR71_3772</name>
</gene>
<dbReference type="OrthoDB" id="4542256at2"/>
<dbReference type="EMBL" id="SMFR01000002">
    <property type="protein sequence ID" value="TCJ97723.1"/>
    <property type="molecule type" value="Genomic_DNA"/>
</dbReference>
<name>A0A4R1FSA3_9NOCA</name>